<dbReference type="SMART" id="SM00175">
    <property type="entry name" value="RAB"/>
    <property type="match status" value="1"/>
</dbReference>
<evidence type="ECO:0000313" key="5">
    <source>
        <dbReference type="Proteomes" id="UP001295684"/>
    </source>
</evidence>
<reference evidence="4" key="1">
    <citation type="submission" date="2023-07" db="EMBL/GenBank/DDBJ databases">
        <authorList>
            <consortium name="AG Swart"/>
            <person name="Singh M."/>
            <person name="Singh A."/>
            <person name="Seah K."/>
            <person name="Emmerich C."/>
        </authorList>
    </citation>
    <scope>NUCLEOTIDE SEQUENCE</scope>
    <source>
        <strain evidence="4">DP1</strain>
    </source>
</reference>
<dbReference type="SMART" id="SM00176">
    <property type="entry name" value="RAN"/>
    <property type="match status" value="1"/>
</dbReference>
<feature type="signal peptide" evidence="3">
    <location>
        <begin position="1"/>
        <end position="20"/>
    </location>
</feature>
<protein>
    <submittedName>
        <fullName evidence="4">Uncharacterized protein</fullName>
    </submittedName>
</protein>
<dbReference type="Pfam" id="PF00071">
    <property type="entry name" value="Ras"/>
    <property type="match status" value="1"/>
</dbReference>
<dbReference type="PROSITE" id="PS51421">
    <property type="entry name" value="RAS"/>
    <property type="match status" value="1"/>
</dbReference>
<proteinExistence type="predicted"/>
<name>A0AAD1XM41_EUPCR</name>
<dbReference type="GO" id="GO:0005525">
    <property type="term" value="F:GTP binding"/>
    <property type="evidence" value="ECO:0007669"/>
    <property type="project" value="UniProtKB-KW"/>
</dbReference>
<dbReference type="EMBL" id="CAMPGE010016648">
    <property type="protein sequence ID" value="CAI2375192.1"/>
    <property type="molecule type" value="Genomic_DNA"/>
</dbReference>
<evidence type="ECO:0000256" key="3">
    <source>
        <dbReference type="SAM" id="SignalP"/>
    </source>
</evidence>
<dbReference type="Gene3D" id="3.40.50.300">
    <property type="entry name" value="P-loop containing nucleotide triphosphate hydrolases"/>
    <property type="match status" value="1"/>
</dbReference>
<dbReference type="SMART" id="SM00177">
    <property type="entry name" value="ARF"/>
    <property type="match status" value="1"/>
</dbReference>
<dbReference type="SMART" id="SM00174">
    <property type="entry name" value="RHO"/>
    <property type="match status" value="1"/>
</dbReference>
<dbReference type="CDD" id="cd00154">
    <property type="entry name" value="Rab"/>
    <property type="match status" value="1"/>
</dbReference>
<dbReference type="AlphaFoldDB" id="A0AAD1XM41"/>
<dbReference type="SMART" id="SM00173">
    <property type="entry name" value="RAS"/>
    <property type="match status" value="1"/>
</dbReference>
<organism evidence="4 5">
    <name type="scientific">Euplotes crassus</name>
    <dbReference type="NCBI Taxonomy" id="5936"/>
    <lineage>
        <taxon>Eukaryota</taxon>
        <taxon>Sar</taxon>
        <taxon>Alveolata</taxon>
        <taxon>Ciliophora</taxon>
        <taxon>Intramacronucleata</taxon>
        <taxon>Spirotrichea</taxon>
        <taxon>Hypotrichia</taxon>
        <taxon>Euplotida</taxon>
        <taxon>Euplotidae</taxon>
        <taxon>Moneuplotes</taxon>
    </lineage>
</organism>
<keyword evidence="5" id="KW-1185">Reference proteome</keyword>
<dbReference type="InterPro" id="IPR027417">
    <property type="entry name" value="P-loop_NTPase"/>
</dbReference>
<keyword evidence="3" id="KW-0732">Signal</keyword>
<evidence type="ECO:0000256" key="2">
    <source>
        <dbReference type="ARBA" id="ARBA00023134"/>
    </source>
</evidence>
<keyword evidence="1" id="KW-0547">Nucleotide-binding</keyword>
<dbReference type="InterPro" id="IPR050227">
    <property type="entry name" value="Rab"/>
</dbReference>
<dbReference type="PROSITE" id="PS51417">
    <property type="entry name" value="ARF"/>
    <property type="match status" value="1"/>
</dbReference>
<dbReference type="GO" id="GO:0003924">
    <property type="term" value="F:GTPase activity"/>
    <property type="evidence" value="ECO:0007669"/>
    <property type="project" value="InterPro"/>
</dbReference>
<dbReference type="SUPFAM" id="SSF52540">
    <property type="entry name" value="P-loop containing nucleoside triphosphate hydrolases"/>
    <property type="match status" value="1"/>
</dbReference>
<evidence type="ECO:0000256" key="1">
    <source>
        <dbReference type="ARBA" id="ARBA00022741"/>
    </source>
</evidence>
<dbReference type="PROSITE" id="PS51419">
    <property type="entry name" value="RAB"/>
    <property type="match status" value="1"/>
</dbReference>
<keyword evidence="2" id="KW-0342">GTP-binding</keyword>
<gene>
    <name evidence="4" type="ORF">ECRASSUSDP1_LOCUS16552</name>
</gene>
<accession>A0AAD1XM41</accession>
<evidence type="ECO:0000313" key="4">
    <source>
        <dbReference type="EMBL" id="CAI2375192.1"/>
    </source>
</evidence>
<dbReference type="PROSITE" id="PS51420">
    <property type="entry name" value="RHO"/>
    <property type="match status" value="1"/>
</dbReference>
<dbReference type="PRINTS" id="PR00449">
    <property type="entry name" value="RASTRNSFRMNG"/>
</dbReference>
<sequence>MLVYFTVFFTHILTFVVLEAKSHDKQVKLILIGDYSVGKSSILHRYCEDAFWPKHMPTIGVDFRTKFVRDGNNTIKMQLWDTAGQEKYRTVTSNLYKNTSVVLLVYDCTDLNSFDNVANWIKQIEMNVSEKTIIILIANKIDLENRLVSTEDGEAMAEAYRANYFETSAKTGQNIDKVFDYCVENIMNYTVPRFKRDSQRLKRETEKDKAKAKKKRGFCRSLAKLFS</sequence>
<dbReference type="FunFam" id="3.40.50.300:FF:002456">
    <property type="entry name" value="Small GTP-binding protein, putative"/>
    <property type="match status" value="1"/>
</dbReference>
<comment type="caution">
    <text evidence="4">The sequence shown here is derived from an EMBL/GenBank/DDBJ whole genome shotgun (WGS) entry which is preliminary data.</text>
</comment>
<dbReference type="Proteomes" id="UP001295684">
    <property type="component" value="Unassembled WGS sequence"/>
</dbReference>
<dbReference type="InterPro" id="IPR001806">
    <property type="entry name" value="Small_GTPase"/>
</dbReference>
<dbReference type="PANTHER" id="PTHR47977">
    <property type="entry name" value="RAS-RELATED PROTEIN RAB"/>
    <property type="match status" value="1"/>
</dbReference>
<dbReference type="NCBIfam" id="TIGR00231">
    <property type="entry name" value="small_GTP"/>
    <property type="match status" value="1"/>
</dbReference>
<dbReference type="InterPro" id="IPR005225">
    <property type="entry name" value="Small_GTP-bd"/>
</dbReference>
<feature type="chain" id="PRO_5042283306" evidence="3">
    <location>
        <begin position="21"/>
        <end position="227"/>
    </location>
</feature>